<keyword evidence="4" id="KW-0479">Metal-binding</keyword>
<dbReference type="EC" id="2.7.1.35" evidence="2"/>
<evidence type="ECO:0000256" key="13">
    <source>
        <dbReference type="ARBA" id="ARBA00049293"/>
    </source>
</evidence>
<evidence type="ECO:0000256" key="9">
    <source>
        <dbReference type="ARBA" id="ARBA00042307"/>
    </source>
</evidence>
<dbReference type="Proteomes" id="UP000664701">
    <property type="component" value="Chromosome"/>
</dbReference>
<evidence type="ECO:0000256" key="6">
    <source>
        <dbReference type="ARBA" id="ARBA00022777"/>
    </source>
</evidence>
<keyword evidence="8" id="KW-0460">Magnesium</keyword>
<sequence length="265" mass="29160">MTKITLTIGGSDTWGGGGIQTDLKTFENLQTFGLSVLTCIAVAENDDFVIRPLPASLIHEQLQTIEQSFQLDGVKIGLLASIEIVDLVIDFCQRNRGQFPIILDPVLAFKETEQQLQQDYLQKIRELAQLVDLITPNLKEMQRLVASADIVSLADMETTSQQLSEQTKTAVVLKGGPHILTDSAIDYYTDGINSHYFKGPISYQSTIHGAGCCFSAAICVHLAQGTPLIESIEKSKRFVYEAIENGLPIHDAGNVWHGKIERSLT</sequence>
<keyword evidence="16" id="KW-1185">Reference proteome</keyword>
<keyword evidence="5" id="KW-0547">Nucleotide-binding</keyword>
<dbReference type="InterPro" id="IPR013749">
    <property type="entry name" value="PM/HMP-P_kinase-1"/>
</dbReference>
<evidence type="ECO:0000256" key="1">
    <source>
        <dbReference type="ARBA" id="ARBA00009879"/>
    </source>
</evidence>
<proteinExistence type="inferred from homology"/>
<evidence type="ECO:0000256" key="7">
    <source>
        <dbReference type="ARBA" id="ARBA00022840"/>
    </source>
</evidence>
<evidence type="ECO:0000313" key="16">
    <source>
        <dbReference type="Proteomes" id="UP000664701"/>
    </source>
</evidence>
<evidence type="ECO:0000256" key="10">
    <source>
        <dbReference type="ARBA" id="ARBA00042348"/>
    </source>
</evidence>
<dbReference type="Pfam" id="PF08543">
    <property type="entry name" value="Phos_pyr_kin"/>
    <property type="match status" value="1"/>
</dbReference>
<dbReference type="PANTHER" id="PTHR20858">
    <property type="entry name" value="PHOSPHOMETHYLPYRIMIDINE KINASE"/>
    <property type="match status" value="1"/>
</dbReference>
<feature type="domain" description="Pyridoxamine kinase/Phosphomethylpyrimidine kinase" evidence="14">
    <location>
        <begin position="12"/>
        <end position="250"/>
    </location>
</feature>
<evidence type="ECO:0000256" key="3">
    <source>
        <dbReference type="ARBA" id="ARBA00022679"/>
    </source>
</evidence>
<dbReference type="SUPFAM" id="SSF53613">
    <property type="entry name" value="Ribokinase-like"/>
    <property type="match status" value="1"/>
</dbReference>
<evidence type="ECO:0000259" key="14">
    <source>
        <dbReference type="Pfam" id="PF08543"/>
    </source>
</evidence>
<comment type="catalytic activity">
    <reaction evidence="13">
        <text>pyridoxal + ATP = pyridoxal 5'-phosphate + ADP + H(+)</text>
        <dbReference type="Rhea" id="RHEA:10224"/>
        <dbReference type="ChEBI" id="CHEBI:15378"/>
        <dbReference type="ChEBI" id="CHEBI:17310"/>
        <dbReference type="ChEBI" id="CHEBI:30616"/>
        <dbReference type="ChEBI" id="CHEBI:456216"/>
        <dbReference type="ChEBI" id="CHEBI:597326"/>
        <dbReference type="EC" id="2.7.1.35"/>
    </reaction>
</comment>
<organism evidence="15 16">
    <name type="scientific">Candidatus Enterococcus lowellii</name>
    <dbReference type="NCBI Taxonomy" id="2230877"/>
    <lineage>
        <taxon>Bacteria</taxon>
        <taxon>Bacillati</taxon>
        <taxon>Bacillota</taxon>
        <taxon>Bacilli</taxon>
        <taxon>Lactobacillales</taxon>
        <taxon>Enterococcaceae</taxon>
        <taxon>Enterococcus</taxon>
    </lineage>
</organism>
<dbReference type="PANTHER" id="PTHR20858:SF19">
    <property type="entry name" value="PYRIDOXINE KINASE"/>
    <property type="match status" value="1"/>
</dbReference>
<dbReference type="Gene3D" id="3.40.1190.20">
    <property type="match status" value="1"/>
</dbReference>
<evidence type="ECO:0000313" key="15">
    <source>
        <dbReference type="EMBL" id="WYJ76518.1"/>
    </source>
</evidence>
<dbReference type="EMBL" id="CP147251">
    <property type="protein sequence ID" value="WYJ76518.1"/>
    <property type="molecule type" value="Genomic_DNA"/>
</dbReference>
<evidence type="ECO:0000256" key="2">
    <source>
        <dbReference type="ARBA" id="ARBA00012104"/>
    </source>
</evidence>
<reference evidence="15 16" key="1">
    <citation type="submission" date="2024-03" db="EMBL/GenBank/DDBJ databases">
        <title>The Genome Sequence of Enterococcus sp. DIV2402.</title>
        <authorList>
            <consortium name="The Broad Institute Genomics Platform"/>
            <consortium name="The Broad Institute Microbial Omics Core"/>
            <consortium name="The Broad Institute Genomic Center for Infectious Diseases"/>
            <person name="Earl A."/>
            <person name="Manson A."/>
            <person name="Gilmore M."/>
            <person name="Schwartman J."/>
            <person name="Shea T."/>
            <person name="Abouelleil A."/>
            <person name="Cao P."/>
            <person name="Chapman S."/>
            <person name="Cusick C."/>
            <person name="Young S."/>
            <person name="Neafsey D."/>
            <person name="Nusbaum C."/>
            <person name="Birren B."/>
        </authorList>
    </citation>
    <scope>NUCLEOTIDE SEQUENCE [LARGE SCALE GENOMIC DNA]</scope>
    <source>
        <strain evidence="15 16">DIV2402</strain>
    </source>
</reference>
<dbReference type="RefSeq" id="WP_207941363.1">
    <property type="nucleotide sequence ID" value="NZ_CP147251.1"/>
</dbReference>
<evidence type="ECO:0000256" key="11">
    <source>
        <dbReference type="ARBA" id="ARBA00042396"/>
    </source>
</evidence>
<keyword evidence="6 15" id="KW-0418">Kinase</keyword>
<accession>A0ABZ2SLZ3</accession>
<evidence type="ECO:0000256" key="12">
    <source>
        <dbReference type="ARBA" id="ARBA00042531"/>
    </source>
</evidence>
<dbReference type="InterPro" id="IPR004399">
    <property type="entry name" value="HMP/HMP-P_kinase_dom"/>
</dbReference>
<comment type="similarity">
    <text evidence="1">Belongs to the ThiD family.</text>
</comment>
<evidence type="ECO:0000256" key="8">
    <source>
        <dbReference type="ARBA" id="ARBA00022842"/>
    </source>
</evidence>
<name>A0ABZ2SLZ3_9ENTE</name>
<protein>
    <recommendedName>
        <fullName evidence="2">pyridoxal kinase</fullName>
        <ecNumber evidence="2">2.7.1.35</ecNumber>
    </recommendedName>
    <alternativeName>
        <fullName evidence="10">PN/PL/PM kinase</fullName>
    </alternativeName>
    <alternativeName>
        <fullName evidence="11">Pyridoxal kinase</fullName>
    </alternativeName>
    <alternativeName>
        <fullName evidence="9">Pyridoxamine kinase</fullName>
    </alternativeName>
    <alternativeName>
        <fullName evidence="12">Vitamin B6 kinase</fullName>
    </alternativeName>
</protein>
<gene>
    <name evidence="15" type="ORF">DOK78_001151</name>
</gene>
<dbReference type="InterPro" id="IPR029056">
    <property type="entry name" value="Ribokinase-like"/>
</dbReference>
<keyword evidence="7" id="KW-0067">ATP-binding</keyword>
<dbReference type="GO" id="GO:0016301">
    <property type="term" value="F:kinase activity"/>
    <property type="evidence" value="ECO:0007669"/>
    <property type="project" value="UniProtKB-KW"/>
</dbReference>
<evidence type="ECO:0000256" key="4">
    <source>
        <dbReference type="ARBA" id="ARBA00022723"/>
    </source>
</evidence>
<dbReference type="CDD" id="cd01169">
    <property type="entry name" value="HMPP_kinase"/>
    <property type="match status" value="1"/>
</dbReference>
<evidence type="ECO:0000256" key="5">
    <source>
        <dbReference type="ARBA" id="ARBA00022741"/>
    </source>
</evidence>
<keyword evidence="3" id="KW-0808">Transferase</keyword>